<dbReference type="GO" id="GO:0043043">
    <property type="term" value="P:peptide biosynthetic process"/>
    <property type="evidence" value="ECO:0007669"/>
    <property type="project" value="InterPro"/>
</dbReference>
<evidence type="ECO:0000313" key="12">
    <source>
        <dbReference type="EMBL" id="ACB96777.1"/>
    </source>
</evidence>
<dbReference type="CDD" id="cd04470">
    <property type="entry name" value="S1_EF-P_repeat_1"/>
    <property type="match status" value="1"/>
</dbReference>
<feature type="domain" description="Elongation factor P C-terminal" evidence="10">
    <location>
        <begin position="131"/>
        <end position="186"/>
    </location>
</feature>
<evidence type="ECO:0000259" key="10">
    <source>
        <dbReference type="SMART" id="SM00841"/>
    </source>
</evidence>
<dbReference type="PANTHER" id="PTHR30053:SF14">
    <property type="entry name" value="TRANSLATION ELONGATION FACTOR KOW-LIKE DOMAIN-CONTAINING PROTEIN"/>
    <property type="match status" value="1"/>
</dbReference>
<dbReference type="InterPro" id="IPR013185">
    <property type="entry name" value="Transl_elong_KOW-like"/>
</dbReference>
<dbReference type="PROSITE" id="PS01275">
    <property type="entry name" value="EFP"/>
    <property type="match status" value="1"/>
</dbReference>
<evidence type="ECO:0000256" key="7">
    <source>
        <dbReference type="HAMAP-Rule" id="MF_00141"/>
    </source>
</evidence>
<keyword evidence="4 7" id="KW-0963">Cytoplasm</keyword>
<sequence length="188" mass="20965">MPKINGNQITPGTVIEHDGGLWAAVKSTTVKPGKGGAFNQVELKNLIDGRKLNERFRADATVDEVELELKDFSFLYAQGEELVFMDLESYEQIELAADWVGERAAFLQDGMKVTLRMHEARPISIKLPAYVTLEIAEADPVVRGQTATSTYKPAILENGLRVLVPPFIEKGERIVVDTNEVTYMRRAD</sequence>
<keyword evidence="13" id="KW-1185">Reference proteome</keyword>
<dbReference type="Gene3D" id="2.40.50.140">
    <property type="entry name" value="Nucleic acid-binding proteins"/>
    <property type="match status" value="2"/>
</dbReference>
<dbReference type="InterPro" id="IPR013852">
    <property type="entry name" value="Transl_elong_P/YeiP_CS"/>
</dbReference>
<comment type="subcellular location">
    <subcellularLocation>
        <location evidence="1 7">Cytoplasm</location>
    </subcellularLocation>
</comment>
<dbReference type="Pfam" id="PF01132">
    <property type="entry name" value="EFP"/>
    <property type="match status" value="1"/>
</dbReference>
<dbReference type="OrthoDB" id="9801844at2"/>
<evidence type="ECO:0000256" key="1">
    <source>
        <dbReference type="ARBA" id="ARBA00004496"/>
    </source>
</evidence>
<evidence type="ECO:0000256" key="8">
    <source>
        <dbReference type="NCBIfam" id="TIGR00038"/>
    </source>
</evidence>
<dbReference type="Pfam" id="PF08207">
    <property type="entry name" value="EFP_N"/>
    <property type="match status" value="1"/>
</dbReference>
<dbReference type="HAMAP" id="MF_00141">
    <property type="entry name" value="EF_P"/>
    <property type="match status" value="1"/>
</dbReference>
<dbReference type="InterPro" id="IPR020599">
    <property type="entry name" value="Transl_elong_fac_P/YeiP"/>
</dbReference>
<dbReference type="EMBL" id="CP001016">
    <property type="protein sequence ID" value="ACB96777.1"/>
    <property type="molecule type" value="Genomic_DNA"/>
</dbReference>
<organism evidence="12 13">
    <name type="scientific">Beijerinckia indica subsp. indica (strain ATCC 9039 / DSM 1715 / NCIMB 8712)</name>
    <dbReference type="NCBI Taxonomy" id="395963"/>
    <lineage>
        <taxon>Bacteria</taxon>
        <taxon>Pseudomonadati</taxon>
        <taxon>Pseudomonadota</taxon>
        <taxon>Alphaproteobacteria</taxon>
        <taxon>Hyphomicrobiales</taxon>
        <taxon>Beijerinckiaceae</taxon>
        <taxon>Beijerinckia</taxon>
    </lineage>
</organism>
<dbReference type="Proteomes" id="UP000001695">
    <property type="component" value="Chromosome"/>
</dbReference>
<dbReference type="SUPFAM" id="SSF50249">
    <property type="entry name" value="Nucleic acid-binding proteins"/>
    <property type="match status" value="2"/>
</dbReference>
<dbReference type="InterPro" id="IPR014722">
    <property type="entry name" value="Rib_uL2_dom2"/>
</dbReference>
<dbReference type="NCBIfam" id="NF001810">
    <property type="entry name" value="PRK00529.1"/>
    <property type="match status" value="1"/>
</dbReference>
<dbReference type="CDD" id="cd05794">
    <property type="entry name" value="S1_EF-P_repeat_2"/>
    <property type="match status" value="1"/>
</dbReference>
<protein>
    <recommendedName>
        <fullName evidence="7 8">Elongation factor P</fullName>
        <shortName evidence="7">EF-P</shortName>
    </recommendedName>
</protein>
<name>B2ID12_BEII9</name>
<dbReference type="AlphaFoldDB" id="B2ID12"/>
<accession>B2ID12</accession>
<dbReference type="KEGG" id="bid:Bind_3217"/>
<keyword evidence="5 7" id="KW-0251">Elongation factor</keyword>
<dbReference type="NCBIfam" id="TIGR00038">
    <property type="entry name" value="efp"/>
    <property type="match status" value="1"/>
</dbReference>
<dbReference type="Pfam" id="PF09285">
    <property type="entry name" value="Elong-fact-P_C"/>
    <property type="match status" value="1"/>
</dbReference>
<evidence type="ECO:0000256" key="5">
    <source>
        <dbReference type="ARBA" id="ARBA00022768"/>
    </source>
</evidence>
<dbReference type="FunFam" id="2.40.50.140:FF:000009">
    <property type="entry name" value="Elongation factor P"/>
    <property type="match status" value="1"/>
</dbReference>
<comment type="similarity">
    <text evidence="3 7 9">Belongs to the elongation factor P family.</text>
</comment>
<reference evidence="12 13" key="2">
    <citation type="journal article" date="2010" name="J. Bacteriol.">
        <title>Complete genome sequence of Beijerinckia indica subsp. indica.</title>
        <authorList>
            <person name="Tamas I."/>
            <person name="Dedysh S.N."/>
            <person name="Liesack W."/>
            <person name="Stott M.B."/>
            <person name="Alam M."/>
            <person name="Murrell J.C."/>
            <person name="Dunfield P.F."/>
        </authorList>
    </citation>
    <scope>NUCLEOTIDE SEQUENCE [LARGE SCALE GENOMIC DNA]</scope>
    <source>
        <strain evidence="13">ATCC 9039 / DSM 1715 / NCIMB 8712</strain>
    </source>
</reference>
<dbReference type="eggNOG" id="COG0231">
    <property type="taxonomic scope" value="Bacteria"/>
</dbReference>
<keyword evidence="6 7" id="KW-0648">Protein biosynthesis</keyword>
<evidence type="ECO:0000259" key="11">
    <source>
        <dbReference type="SMART" id="SM01185"/>
    </source>
</evidence>
<dbReference type="InterPro" id="IPR012340">
    <property type="entry name" value="NA-bd_OB-fold"/>
</dbReference>
<dbReference type="STRING" id="395963.Bind_3217"/>
<evidence type="ECO:0000256" key="4">
    <source>
        <dbReference type="ARBA" id="ARBA00022490"/>
    </source>
</evidence>
<comment type="function">
    <text evidence="7">Involved in peptide bond synthesis. Stimulates efficient translation and peptide-bond synthesis on native or reconstituted 70S ribosomes in vitro. Probably functions indirectly by altering the affinity of the ribosome for aminoacyl-tRNA, thus increasing their reactivity as acceptors for peptidyl transferase.</text>
</comment>
<dbReference type="GO" id="GO:0003746">
    <property type="term" value="F:translation elongation factor activity"/>
    <property type="evidence" value="ECO:0007669"/>
    <property type="project" value="UniProtKB-UniRule"/>
</dbReference>
<dbReference type="PANTHER" id="PTHR30053">
    <property type="entry name" value="ELONGATION FACTOR P"/>
    <property type="match status" value="1"/>
</dbReference>
<dbReference type="InterPro" id="IPR015365">
    <property type="entry name" value="Elong-fact-P_C"/>
</dbReference>
<comment type="pathway">
    <text evidence="2 7">Protein biosynthesis; polypeptide chain elongation.</text>
</comment>
<dbReference type="InterPro" id="IPR011768">
    <property type="entry name" value="Transl_elongation_fac_P"/>
</dbReference>
<dbReference type="PIRSF" id="PIRSF005901">
    <property type="entry name" value="EF-P"/>
    <property type="match status" value="1"/>
</dbReference>
<evidence type="ECO:0000256" key="3">
    <source>
        <dbReference type="ARBA" id="ARBA00009479"/>
    </source>
</evidence>
<dbReference type="SMART" id="SM01185">
    <property type="entry name" value="EFP"/>
    <property type="match status" value="1"/>
</dbReference>
<evidence type="ECO:0000256" key="6">
    <source>
        <dbReference type="ARBA" id="ARBA00022917"/>
    </source>
</evidence>
<feature type="domain" description="Translation elongation factor P/YeiP central" evidence="11">
    <location>
        <begin position="69"/>
        <end position="123"/>
    </location>
</feature>
<dbReference type="FunFam" id="2.40.50.140:FF:000004">
    <property type="entry name" value="Elongation factor P"/>
    <property type="match status" value="1"/>
</dbReference>
<reference evidence="13" key="1">
    <citation type="submission" date="2008-03" db="EMBL/GenBank/DDBJ databases">
        <title>Complete sequence of chromosome of Beijerinckia indica subsp. indica ATCC 9039.</title>
        <authorList>
            <consortium name="US DOE Joint Genome Institute"/>
            <person name="Copeland A."/>
            <person name="Lucas S."/>
            <person name="Lapidus A."/>
            <person name="Glavina del Rio T."/>
            <person name="Dalin E."/>
            <person name="Tice H."/>
            <person name="Bruce D."/>
            <person name="Goodwin L."/>
            <person name="Pitluck S."/>
            <person name="LaButti K."/>
            <person name="Schmutz J."/>
            <person name="Larimer F."/>
            <person name="Land M."/>
            <person name="Hauser L."/>
            <person name="Kyrpides N."/>
            <person name="Mikhailova N."/>
            <person name="Dunfield P.F."/>
            <person name="Dedysh S.N."/>
            <person name="Liesack W."/>
            <person name="Saw J.H."/>
            <person name="Alam M."/>
            <person name="Chen Y."/>
            <person name="Murrell J.C."/>
            <person name="Richardson P."/>
        </authorList>
    </citation>
    <scope>NUCLEOTIDE SEQUENCE [LARGE SCALE GENOMIC DNA]</scope>
    <source>
        <strain evidence="13">ATCC 9039 / DSM 1715 / NCIMB 8712</strain>
    </source>
</reference>
<dbReference type="SMART" id="SM00841">
    <property type="entry name" value="Elong-fact-P_C"/>
    <property type="match status" value="1"/>
</dbReference>
<dbReference type="Gene3D" id="2.30.30.30">
    <property type="match status" value="1"/>
</dbReference>
<dbReference type="InterPro" id="IPR008991">
    <property type="entry name" value="Translation_prot_SH3-like_sf"/>
</dbReference>
<evidence type="ECO:0000313" key="13">
    <source>
        <dbReference type="Proteomes" id="UP000001695"/>
    </source>
</evidence>
<evidence type="ECO:0000256" key="9">
    <source>
        <dbReference type="RuleBase" id="RU004389"/>
    </source>
</evidence>
<dbReference type="RefSeq" id="WP_012386125.1">
    <property type="nucleotide sequence ID" value="NC_010581.1"/>
</dbReference>
<proteinExistence type="inferred from homology"/>
<evidence type="ECO:0000256" key="2">
    <source>
        <dbReference type="ARBA" id="ARBA00004815"/>
    </source>
</evidence>
<dbReference type="FunFam" id="2.30.30.30:FF:000003">
    <property type="entry name" value="Elongation factor P"/>
    <property type="match status" value="1"/>
</dbReference>
<dbReference type="GO" id="GO:0005829">
    <property type="term" value="C:cytosol"/>
    <property type="evidence" value="ECO:0007669"/>
    <property type="project" value="UniProtKB-ARBA"/>
</dbReference>
<dbReference type="HOGENOM" id="CLU_074944_1_1_5"/>
<dbReference type="UniPathway" id="UPA00345"/>
<gene>
    <name evidence="7" type="primary">efp</name>
    <name evidence="12" type="ordered locus">Bind_3217</name>
</gene>
<dbReference type="SUPFAM" id="SSF50104">
    <property type="entry name" value="Translation proteins SH3-like domain"/>
    <property type="match status" value="1"/>
</dbReference>
<dbReference type="InterPro" id="IPR001059">
    <property type="entry name" value="Transl_elong_P/YeiP_cen"/>
</dbReference>